<evidence type="ECO:0000256" key="6">
    <source>
        <dbReference type="ARBA" id="ARBA00022777"/>
    </source>
</evidence>
<evidence type="ECO:0000256" key="5">
    <source>
        <dbReference type="ARBA" id="ARBA00022741"/>
    </source>
</evidence>
<dbReference type="Pfam" id="PF01590">
    <property type="entry name" value="GAF"/>
    <property type="match status" value="2"/>
</dbReference>
<dbReference type="SUPFAM" id="SSF55785">
    <property type="entry name" value="PYP-like sensor domain (PAS domain)"/>
    <property type="match status" value="1"/>
</dbReference>
<dbReference type="InterPro" id="IPR036890">
    <property type="entry name" value="HATPase_C_sf"/>
</dbReference>
<reference evidence="10 11" key="1">
    <citation type="submission" date="2019-07" db="EMBL/GenBank/DDBJ databases">
        <title>Whole genome shotgun sequence of Swaminathania salitolerans NBRC 104436.</title>
        <authorList>
            <person name="Hosoyama A."/>
            <person name="Uohara A."/>
            <person name="Ohji S."/>
            <person name="Ichikawa N."/>
        </authorList>
    </citation>
    <scope>NUCLEOTIDE SEQUENCE [LARGE SCALE GENOMIC DNA]</scope>
    <source>
        <strain evidence="10 11">NBRC 104436</strain>
    </source>
</reference>
<dbReference type="InterPro" id="IPR035965">
    <property type="entry name" value="PAS-like_dom_sf"/>
</dbReference>
<name>A0A511BW82_9PROT</name>
<protein>
    <recommendedName>
        <fullName evidence="2">histidine kinase</fullName>
        <ecNumber evidence="2">2.7.13.3</ecNumber>
    </recommendedName>
</protein>
<keyword evidence="11" id="KW-1185">Reference proteome</keyword>
<comment type="catalytic activity">
    <reaction evidence="1">
        <text>ATP + protein L-histidine = ADP + protein N-phospho-L-histidine.</text>
        <dbReference type="EC" id="2.7.13.3"/>
    </reaction>
</comment>
<evidence type="ECO:0000256" key="2">
    <source>
        <dbReference type="ARBA" id="ARBA00012438"/>
    </source>
</evidence>
<gene>
    <name evidence="10" type="ORF">SSA02_14310</name>
</gene>
<dbReference type="PANTHER" id="PTHR41523:SF7">
    <property type="entry name" value="HISTIDINE KINASE"/>
    <property type="match status" value="1"/>
</dbReference>
<evidence type="ECO:0000256" key="7">
    <source>
        <dbReference type="ARBA" id="ARBA00022840"/>
    </source>
</evidence>
<evidence type="ECO:0000259" key="9">
    <source>
        <dbReference type="SMART" id="SM00911"/>
    </source>
</evidence>
<proteinExistence type="predicted"/>
<dbReference type="InterPro" id="IPR011102">
    <property type="entry name" value="Sig_transdc_His_kinase_HWE"/>
</dbReference>
<keyword evidence="3" id="KW-0597">Phosphoprotein</keyword>
<feature type="domain" description="GAF" evidence="8">
    <location>
        <begin position="303"/>
        <end position="452"/>
    </location>
</feature>
<comment type="caution">
    <text evidence="10">The sequence shown here is derived from an EMBL/GenBank/DDBJ whole genome shotgun (WGS) entry which is preliminary data.</text>
</comment>
<dbReference type="Pfam" id="PF07536">
    <property type="entry name" value="HWE_HK"/>
    <property type="match status" value="1"/>
</dbReference>
<evidence type="ECO:0000313" key="11">
    <source>
        <dbReference type="Proteomes" id="UP000321405"/>
    </source>
</evidence>
<dbReference type="EMBL" id="BJVC01000002">
    <property type="protein sequence ID" value="GEL02268.1"/>
    <property type="molecule type" value="Genomic_DNA"/>
</dbReference>
<dbReference type="Gene3D" id="3.30.450.40">
    <property type="match status" value="2"/>
</dbReference>
<keyword evidence="6" id="KW-0418">Kinase</keyword>
<evidence type="ECO:0000313" key="10">
    <source>
        <dbReference type="EMBL" id="GEL02268.1"/>
    </source>
</evidence>
<dbReference type="Proteomes" id="UP000321405">
    <property type="component" value="Unassembled WGS sequence"/>
</dbReference>
<dbReference type="GO" id="GO:0004673">
    <property type="term" value="F:protein histidine kinase activity"/>
    <property type="evidence" value="ECO:0007669"/>
    <property type="project" value="UniProtKB-EC"/>
</dbReference>
<dbReference type="OrthoDB" id="341208at2"/>
<dbReference type="SUPFAM" id="SSF55781">
    <property type="entry name" value="GAF domain-like"/>
    <property type="match status" value="2"/>
</dbReference>
<organism evidence="10 11">
    <name type="scientific">Swaminathania salitolerans</name>
    <dbReference type="NCBI Taxonomy" id="182838"/>
    <lineage>
        <taxon>Bacteria</taxon>
        <taxon>Pseudomonadati</taxon>
        <taxon>Pseudomonadota</taxon>
        <taxon>Alphaproteobacteria</taxon>
        <taxon>Acetobacterales</taxon>
        <taxon>Acetobacteraceae</taxon>
        <taxon>Swaminathania</taxon>
    </lineage>
</organism>
<dbReference type="Gene3D" id="3.30.565.10">
    <property type="entry name" value="Histidine kinase-like ATPase, C-terminal domain"/>
    <property type="match status" value="1"/>
</dbReference>
<feature type="domain" description="GAF" evidence="8">
    <location>
        <begin position="20"/>
        <end position="163"/>
    </location>
</feature>
<keyword evidence="5" id="KW-0547">Nucleotide-binding</keyword>
<dbReference type="SMART" id="SM00065">
    <property type="entry name" value="GAF"/>
    <property type="match status" value="2"/>
</dbReference>
<sequence>MIGKMGNSFDLGAYDVIDTSAERGYDDLVALACEICGTSGAVIGFVDGHRYWFKAKSGIDVSQLGADDAITRFVLEQDSYVAFPDLSRDPRTASAQLVAGPPALRFYAGTPLRTPFGTIGALCVVDPVPRPEALSETQRSSLQKLACQVVDLLELRRQTAALQRVEARWKHLFQSMEEGVFLAVVLRDAEGRVCDWRYEEVNPAWERHMCIPSRMAVGRSVRELFGAEAQEWIDLAARVIEERRRLPFTKRIGSTKRWYDGAFQCLGAEHFYATFHEVSERVAAEARQEGLIRLGDLLREARDIQPMIDTAMVIIGEALEADRVTYGALDHDVETLTVMEGWKRPDMPPIAGFYRFDEYGRLRETLLKGEDLVIEDVLTDIRTVNEADAWLALRARGVINIPVRESGRTIALLLVHFAQPHCWSAAERHWLRNAADRIEVAIARRRGEEMQAVINGEIAHRLRNTLAMVQAIARMTLRNVLSREEADRFSERLQSLGRAHDLLHGDDQRAAILGELAAGILRDASVSDRCHLSGPVVRLGSRASMSAALLLHEMTTNAIKHGALSCPEGRVELCWHVERSREGHDLVMRWQERDGPRAHPPERTGFGSRLISFGLAGTGGTVLRYDADGLSAEFRADIEKIKGT</sequence>
<keyword evidence="4" id="KW-0808">Transferase</keyword>
<dbReference type="PANTHER" id="PTHR41523">
    <property type="entry name" value="TWO-COMPONENT SYSTEM SENSOR PROTEIN"/>
    <property type="match status" value="1"/>
</dbReference>
<evidence type="ECO:0000259" key="8">
    <source>
        <dbReference type="SMART" id="SM00065"/>
    </source>
</evidence>
<evidence type="ECO:0000256" key="4">
    <source>
        <dbReference type="ARBA" id="ARBA00022679"/>
    </source>
</evidence>
<evidence type="ECO:0000256" key="3">
    <source>
        <dbReference type="ARBA" id="ARBA00022553"/>
    </source>
</evidence>
<dbReference type="InterPro" id="IPR003018">
    <property type="entry name" value="GAF"/>
</dbReference>
<dbReference type="GO" id="GO:0005524">
    <property type="term" value="F:ATP binding"/>
    <property type="evidence" value="ECO:0007669"/>
    <property type="project" value="UniProtKB-KW"/>
</dbReference>
<dbReference type="InterPro" id="IPR029016">
    <property type="entry name" value="GAF-like_dom_sf"/>
</dbReference>
<dbReference type="Gene3D" id="3.30.450.20">
    <property type="entry name" value="PAS domain"/>
    <property type="match status" value="1"/>
</dbReference>
<keyword evidence="7" id="KW-0067">ATP-binding</keyword>
<dbReference type="EC" id="2.7.13.3" evidence="2"/>
<evidence type="ECO:0000256" key="1">
    <source>
        <dbReference type="ARBA" id="ARBA00000085"/>
    </source>
</evidence>
<dbReference type="SMART" id="SM00911">
    <property type="entry name" value="HWE_HK"/>
    <property type="match status" value="1"/>
</dbReference>
<feature type="domain" description="Signal transduction histidine kinase HWE region" evidence="9">
    <location>
        <begin position="457"/>
        <end position="536"/>
    </location>
</feature>
<dbReference type="AlphaFoldDB" id="A0A511BW82"/>
<accession>A0A511BW82</accession>